<evidence type="ECO:0000313" key="2">
    <source>
        <dbReference type="EMBL" id="CAG9534838.1"/>
    </source>
</evidence>
<gene>
    <name evidence="2" type="ORF">CJOHNSTONI_LOCUS4937</name>
</gene>
<dbReference type="Proteomes" id="UP000746747">
    <property type="component" value="Unassembled WGS sequence"/>
</dbReference>
<feature type="region of interest" description="Disordered" evidence="1">
    <location>
        <begin position="221"/>
        <end position="282"/>
    </location>
</feature>
<feature type="compositionally biased region" description="Polar residues" evidence="1">
    <location>
        <begin position="223"/>
        <end position="232"/>
    </location>
</feature>
<sequence>MGNKSSSSSQMPPYLLGSGSGSKNVPKHYYTTPFIAQSYGAPVFHQSVNSLQHFSGTDSGYMTSPADSERWQTNNWKIGNSHLSLNEAFFLNGPPGTPSSVLPMQAIPPPTLKQFKKWQKRQKKILKKMSSIPANIIPPHASVTPVLQYSRAFSVDNLSRQVLDGYVDIPMAQKRIWKECRNVAKNQSYGNIVPDMPSAPPKSSFSRSCSNGFAVSDLRMTHSAPSTNTSGGSRLTSTTDHSSSLHYQTPSPVQLKNSSNHHLQRIQGSRSDAGPARTPRRLQQWNLVAKDGRPSTTVRHETADIIDEETRSEVIKSEIGHKSSDIDYASRKTAAIGECSHPKVAMSRDCDERNYGYQNGIGGSANRNNQYGHCDTNNDDIKLECNIPVKITLEAEEVSEKSVQLFSKNITNSIDDDKVFATDVIASNPFQRYNSAPGTATQNQTTQQAQLGYFPLKKSADYGSTISSLTQSSNMKTEVSDIDFSWVNDVENRLEREIAFVREDSRQQLHRQQQLPIQYFGINSNQSKTDKDEAAMVVSPAHTTTTKSLEVFGECESRKELSQIHSDVRSKAAMFDTEAFRNERKVDEQQAAYRYRSRSTPRGNVYIPQPDYRNYDQASVDMSQNSNQYSGIHSSNASIGTAPKYDRCSQRYNESNNMKLSGNVTEVGAKYGNSYHSNNSEKMTKQQQQQQPYTDYGDKMLQRNRTYDASECYIQNAAQRSTEKPWRISVAY</sequence>
<comment type="caution">
    <text evidence="2">The sequence shown here is derived from an EMBL/GenBank/DDBJ whole genome shotgun (WGS) entry which is preliminary data.</text>
</comment>
<keyword evidence="3" id="KW-1185">Reference proteome</keyword>
<organism evidence="2 3">
    <name type="scientific">Cercopithifilaria johnstoni</name>
    <dbReference type="NCBI Taxonomy" id="2874296"/>
    <lineage>
        <taxon>Eukaryota</taxon>
        <taxon>Metazoa</taxon>
        <taxon>Ecdysozoa</taxon>
        <taxon>Nematoda</taxon>
        <taxon>Chromadorea</taxon>
        <taxon>Rhabditida</taxon>
        <taxon>Spirurina</taxon>
        <taxon>Spiruromorpha</taxon>
        <taxon>Filarioidea</taxon>
        <taxon>Onchocercidae</taxon>
        <taxon>Cercopithifilaria</taxon>
    </lineage>
</organism>
<evidence type="ECO:0000313" key="3">
    <source>
        <dbReference type="Proteomes" id="UP000746747"/>
    </source>
</evidence>
<feature type="compositionally biased region" description="Low complexity" evidence="1">
    <location>
        <begin position="233"/>
        <end position="246"/>
    </location>
</feature>
<dbReference type="AlphaFoldDB" id="A0A8J2M2Z4"/>
<feature type="region of interest" description="Disordered" evidence="1">
    <location>
        <begin position="672"/>
        <end position="692"/>
    </location>
</feature>
<name>A0A8J2M2Z4_9BILA</name>
<dbReference type="EMBL" id="CAKAEH010001335">
    <property type="protein sequence ID" value="CAG9534838.1"/>
    <property type="molecule type" value="Genomic_DNA"/>
</dbReference>
<accession>A0A8J2M2Z4</accession>
<proteinExistence type="predicted"/>
<evidence type="ECO:0000256" key="1">
    <source>
        <dbReference type="SAM" id="MobiDB-lite"/>
    </source>
</evidence>
<reference evidence="2" key="1">
    <citation type="submission" date="2021-09" db="EMBL/GenBank/DDBJ databases">
        <authorList>
            <consortium name="Pathogen Informatics"/>
        </authorList>
    </citation>
    <scope>NUCLEOTIDE SEQUENCE</scope>
</reference>
<dbReference type="OrthoDB" id="5842445at2759"/>
<protein>
    <submittedName>
        <fullName evidence="2">Uncharacterized protein</fullName>
    </submittedName>
</protein>
<feature type="compositionally biased region" description="Polar residues" evidence="1">
    <location>
        <begin position="247"/>
        <end position="270"/>
    </location>
</feature>